<keyword evidence="3" id="KW-1185">Reference proteome</keyword>
<dbReference type="EMBL" id="MPJW01000116">
    <property type="protein sequence ID" value="OLU40138.1"/>
    <property type="molecule type" value="Genomic_DNA"/>
</dbReference>
<comment type="caution">
    <text evidence="2">The sequence shown here is derived from an EMBL/GenBank/DDBJ whole genome shotgun (WGS) entry which is preliminary data.</text>
</comment>
<evidence type="ECO:0000313" key="2">
    <source>
        <dbReference type="EMBL" id="OLU40138.1"/>
    </source>
</evidence>
<dbReference type="OrthoDB" id="1770778at2"/>
<feature type="coiled-coil region" evidence="1">
    <location>
        <begin position="54"/>
        <end position="81"/>
    </location>
</feature>
<name>A0A1U7NGD2_9FIRM</name>
<organism evidence="2 3">
    <name type="scientific">Ileibacterium valens</name>
    <dbReference type="NCBI Taxonomy" id="1862668"/>
    <lineage>
        <taxon>Bacteria</taxon>
        <taxon>Bacillati</taxon>
        <taxon>Bacillota</taxon>
        <taxon>Erysipelotrichia</taxon>
        <taxon>Erysipelotrichales</taxon>
        <taxon>Erysipelotrichaceae</taxon>
        <taxon>Ileibacterium</taxon>
    </lineage>
</organism>
<reference evidence="2 3" key="1">
    <citation type="submission" date="2016-11" db="EMBL/GenBank/DDBJ databases">
        <title>Description of two novel members of the family Erysipelotrichaceae: Ileibacterium lipovorans gen. nov., sp. nov. and Dubosiella newyorkensis, gen. nov., sp. nov.</title>
        <authorList>
            <person name="Cox L.M."/>
            <person name="Sohn J."/>
            <person name="Tyrrell K.L."/>
            <person name="Citron D.M."/>
            <person name="Lawson P.A."/>
            <person name="Patel N.B."/>
            <person name="Iizumi T."/>
            <person name="Perez-Perez G.I."/>
            <person name="Goldstein E.J."/>
            <person name="Blaser M.J."/>
        </authorList>
    </citation>
    <scope>NUCLEOTIDE SEQUENCE [LARGE SCALE GENOMIC DNA]</scope>
    <source>
        <strain evidence="2 3">NYU-BL-A3</strain>
    </source>
</reference>
<dbReference type="RefSeq" id="WP_075819180.1">
    <property type="nucleotide sequence ID" value="NZ_CAJUTZ010000118.1"/>
</dbReference>
<dbReference type="AlphaFoldDB" id="A0A1U7NGD2"/>
<gene>
    <name evidence="2" type="ORF">BO222_05655</name>
</gene>
<keyword evidence="1" id="KW-0175">Coiled coil</keyword>
<sequence length="105" mass="12042">MKSKGKTVRKRTVLKKKRKDPMQRLLIVWLLFAGVFLSCRLLLNSYNASLSRTNTELVGEISKTEEEIDQLQSEVNVLQDKTSVLGMLDNQVSDNQNNIYVIDNK</sequence>
<evidence type="ECO:0000313" key="3">
    <source>
        <dbReference type="Proteomes" id="UP000186341"/>
    </source>
</evidence>
<evidence type="ECO:0000256" key="1">
    <source>
        <dbReference type="SAM" id="Coils"/>
    </source>
</evidence>
<accession>A0A1U7NGD2</accession>
<protein>
    <recommendedName>
        <fullName evidence="4">Cell division protein FtsL</fullName>
    </recommendedName>
</protein>
<dbReference type="Proteomes" id="UP000186341">
    <property type="component" value="Unassembled WGS sequence"/>
</dbReference>
<proteinExistence type="predicted"/>
<dbReference type="GeneID" id="82202694"/>
<evidence type="ECO:0008006" key="4">
    <source>
        <dbReference type="Google" id="ProtNLM"/>
    </source>
</evidence>